<gene>
    <name evidence="4" type="ORF">CDCA_CDCA11G3313</name>
</gene>
<keyword evidence="2" id="KW-0963">Cytoplasm</keyword>
<dbReference type="InterPro" id="IPR008978">
    <property type="entry name" value="HSP20-like_chaperone"/>
</dbReference>
<dbReference type="FunFam" id="2.60.40.790:FF:000001">
    <property type="entry name" value="Nuclear migration protein nudC"/>
    <property type="match status" value="1"/>
</dbReference>
<accession>A0AAV9IZS0</accession>
<dbReference type="GO" id="GO:0006457">
    <property type="term" value="P:protein folding"/>
    <property type="evidence" value="ECO:0007669"/>
    <property type="project" value="TreeGrafter"/>
</dbReference>
<dbReference type="Gene3D" id="2.60.40.790">
    <property type="match status" value="1"/>
</dbReference>
<comment type="caution">
    <text evidence="4">The sequence shown here is derived from an EMBL/GenBank/DDBJ whole genome shotgun (WGS) entry which is preliminary data.</text>
</comment>
<proteinExistence type="predicted"/>
<dbReference type="InterPro" id="IPR007052">
    <property type="entry name" value="CS_dom"/>
</dbReference>
<organism evidence="4 5">
    <name type="scientific">Cyanidium caldarium</name>
    <name type="common">Red alga</name>
    <dbReference type="NCBI Taxonomy" id="2771"/>
    <lineage>
        <taxon>Eukaryota</taxon>
        <taxon>Rhodophyta</taxon>
        <taxon>Bangiophyceae</taxon>
        <taxon>Cyanidiales</taxon>
        <taxon>Cyanidiaceae</taxon>
        <taxon>Cyanidium</taxon>
    </lineage>
</organism>
<evidence type="ECO:0000256" key="2">
    <source>
        <dbReference type="ARBA" id="ARBA00022490"/>
    </source>
</evidence>
<reference evidence="4 5" key="1">
    <citation type="submission" date="2022-07" db="EMBL/GenBank/DDBJ databases">
        <title>Genome-wide signatures of adaptation to extreme environments.</title>
        <authorList>
            <person name="Cho C.H."/>
            <person name="Yoon H.S."/>
        </authorList>
    </citation>
    <scope>NUCLEOTIDE SEQUENCE [LARGE SCALE GENOMIC DNA]</scope>
    <source>
        <strain evidence="4 5">DBV 063 E5</strain>
    </source>
</reference>
<dbReference type="AlphaFoldDB" id="A0AAV9IZS0"/>
<protein>
    <recommendedName>
        <fullName evidence="3">CS domain-containing protein</fullName>
    </recommendedName>
</protein>
<evidence type="ECO:0000256" key="1">
    <source>
        <dbReference type="ARBA" id="ARBA00004496"/>
    </source>
</evidence>
<dbReference type="EMBL" id="JANCYW010000011">
    <property type="protein sequence ID" value="KAK4537288.1"/>
    <property type="molecule type" value="Genomic_DNA"/>
</dbReference>
<dbReference type="SUPFAM" id="SSF49764">
    <property type="entry name" value="HSP20-like chaperones"/>
    <property type="match status" value="1"/>
</dbReference>
<evidence type="ECO:0000313" key="5">
    <source>
        <dbReference type="Proteomes" id="UP001301350"/>
    </source>
</evidence>
<dbReference type="Pfam" id="PF04969">
    <property type="entry name" value="CS"/>
    <property type="match status" value="1"/>
</dbReference>
<sequence length="140" mass="15965">MADGNGGETDRYTWTQTLHQVTVSVRHRVRDKRALLVRIAARDVLVQDGDTVLLQGEWYKPVHAADSTWYLDGDQLVLELEKGEGMEWWACVLRGDDGIDPAKCEPEHSKLSDLDAETRQMVEKMMVEQHAKMGARTERD</sequence>
<dbReference type="CDD" id="cd06467">
    <property type="entry name" value="p23_NUDC_like"/>
    <property type="match status" value="1"/>
</dbReference>
<name>A0AAV9IZS0_CYACA</name>
<keyword evidence="5" id="KW-1185">Reference proteome</keyword>
<comment type="subcellular location">
    <subcellularLocation>
        <location evidence="1">Cytoplasm</location>
    </subcellularLocation>
</comment>
<dbReference type="PANTHER" id="PTHR12356:SF3">
    <property type="entry name" value="NUCLEAR MIGRATION PROTEIN NUDC"/>
    <property type="match status" value="1"/>
</dbReference>
<dbReference type="Proteomes" id="UP001301350">
    <property type="component" value="Unassembled WGS sequence"/>
</dbReference>
<evidence type="ECO:0000259" key="3">
    <source>
        <dbReference type="PROSITE" id="PS51203"/>
    </source>
</evidence>
<dbReference type="PANTHER" id="PTHR12356">
    <property type="entry name" value="NUCLEAR MOVEMENT PROTEIN NUDC"/>
    <property type="match status" value="1"/>
</dbReference>
<evidence type="ECO:0000313" key="4">
    <source>
        <dbReference type="EMBL" id="KAK4537288.1"/>
    </source>
</evidence>
<feature type="domain" description="CS" evidence="3">
    <location>
        <begin position="7"/>
        <end position="93"/>
    </location>
</feature>
<dbReference type="GO" id="GO:0005737">
    <property type="term" value="C:cytoplasm"/>
    <property type="evidence" value="ECO:0007669"/>
    <property type="project" value="UniProtKB-SubCell"/>
</dbReference>
<dbReference type="InterPro" id="IPR037898">
    <property type="entry name" value="NudC_fam"/>
</dbReference>
<dbReference type="GO" id="GO:0051082">
    <property type="term" value="F:unfolded protein binding"/>
    <property type="evidence" value="ECO:0007669"/>
    <property type="project" value="TreeGrafter"/>
</dbReference>
<dbReference type="PROSITE" id="PS51203">
    <property type="entry name" value="CS"/>
    <property type="match status" value="1"/>
</dbReference>